<dbReference type="SUPFAM" id="SSF55797">
    <property type="entry name" value="PR-1-like"/>
    <property type="match status" value="2"/>
</dbReference>
<dbReference type="FunFam" id="3.40.33.10:FF:000035">
    <property type="entry name" value="CRISP3: cysteine-rich secretory protein, putative"/>
    <property type="match status" value="1"/>
</dbReference>
<dbReference type="InterPro" id="IPR035940">
    <property type="entry name" value="CAP_sf"/>
</dbReference>
<dbReference type="KEGG" id="dpx:DAPPUDRAFT_312470"/>
<evidence type="ECO:0000313" key="2">
    <source>
        <dbReference type="EMBL" id="EFX86985.1"/>
    </source>
</evidence>
<dbReference type="InterPro" id="IPR014044">
    <property type="entry name" value="CAP_dom"/>
</dbReference>
<dbReference type="InterPro" id="IPR001283">
    <property type="entry name" value="CRISP-related"/>
</dbReference>
<dbReference type="HOGENOM" id="CLU_694971_0_0_1"/>
<dbReference type="InParanoid" id="E9G0Y4"/>
<dbReference type="InterPro" id="IPR018244">
    <property type="entry name" value="Allrgn_V5/Tpx1_CS"/>
</dbReference>
<keyword evidence="3" id="KW-1185">Reference proteome</keyword>
<organism evidence="2 3">
    <name type="scientific">Daphnia pulex</name>
    <name type="common">Water flea</name>
    <dbReference type="NCBI Taxonomy" id="6669"/>
    <lineage>
        <taxon>Eukaryota</taxon>
        <taxon>Metazoa</taxon>
        <taxon>Ecdysozoa</taxon>
        <taxon>Arthropoda</taxon>
        <taxon>Crustacea</taxon>
        <taxon>Branchiopoda</taxon>
        <taxon>Diplostraca</taxon>
        <taxon>Cladocera</taxon>
        <taxon>Anomopoda</taxon>
        <taxon>Daphniidae</taxon>
        <taxon>Daphnia</taxon>
    </lineage>
</organism>
<dbReference type="PhylomeDB" id="E9G0Y4"/>
<dbReference type="OrthoDB" id="414826at2759"/>
<dbReference type="GO" id="GO:0005615">
    <property type="term" value="C:extracellular space"/>
    <property type="evidence" value="ECO:0000318"/>
    <property type="project" value="GO_Central"/>
</dbReference>
<dbReference type="InterPro" id="IPR002413">
    <property type="entry name" value="V5_allergen-like"/>
</dbReference>
<dbReference type="AlphaFoldDB" id="E9G0Y4"/>
<dbReference type="Pfam" id="PF00188">
    <property type="entry name" value="CAP"/>
    <property type="match status" value="1"/>
</dbReference>
<dbReference type="SMART" id="SM00198">
    <property type="entry name" value="SCP"/>
    <property type="match status" value="1"/>
</dbReference>
<dbReference type="Proteomes" id="UP000000305">
    <property type="component" value="Unassembled WGS sequence"/>
</dbReference>
<sequence length="397" mass="43480">MAAAHARQCVYKHDTCRDVPIARFQVGQNLYIGGSSGDNLGTSECNAAITSWYNEVQGMNTTYVQSFPFLGHLIPTIGTTFATTARLVIGSAFWFISKEQPDPPVPQSYAVTHGMWQAQVQVYPAYFQKHIFILNLPEQHLDAQSSVEPAVTRPAANLTAATNFCKIPSCGKKQPLHVYCLYPSPTWGKACKPAYPTKSTVTDADIVTILKLHNDYRRKVAQGLETQGNPGPQPPASNMRELKWDPELAAMAVTLTRQCIKGHDECRNLPQFTVGQNYFASGSSADTIGTSNWNAALASWTKEVLNIKTTYLTSFPENPLNPIGHYTQVVWADTYLVGCATSYFQNTAIYGTQFPYVRTYVCNYAISGNMLGAAVYKQGKAGSACPKGTKNNNGLCA</sequence>
<reference evidence="2 3" key="1">
    <citation type="journal article" date="2011" name="Science">
        <title>The ecoresponsive genome of Daphnia pulex.</title>
        <authorList>
            <person name="Colbourne J.K."/>
            <person name="Pfrender M.E."/>
            <person name="Gilbert D."/>
            <person name="Thomas W.K."/>
            <person name="Tucker A."/>
            <person name="Oakley T.H."/>
            <person name="Tokishita S."/>
            <person name="Aerts A."/>
            <person name="Arnold G.J."/>
            <person name="Basu M.K."/>
            <person name="Bauer D.J."/>
            <person name="Caceres C.E."/>
            <person name="Carmel L."/>
            <person name="Casola C."/>
            <person name="Choi J.H."/>
            <person name="Detter J.C."/>
            <person name="Dong Q."/>
            <person name="Dusheyko S."/>
            <person name="Eads B.D."/>
            <person name="Frohlich T."/>
            <person name="Geiler-Samerotte K.A."/>
            <person name="Gerlach D."/>
            <person name="Hatcher P."/>
            <person name="Jogdeo S."/>
            <person name="Krijgsveld J."/>
            <person name="Kriventseva E.V."/>
            <person name="Kultz D."/>
            <person name="Laforsch C."/>
            <person name="Lindquist E."/>
            <person name="Lopez J."/>
            <person name="Manak J.R."/>
            <person name="Muller J."/>
            <person name="Pangilinan J."/>
            <person name="Patwardhan R.P."/>
            <person name="Pitluck S."/>
            <person name="Pritham E.J."/>
            <person name="Rechtsteiner A."/>
            <person name="Rho M."/>
            <person name="Rogozin I.B."/>
            <person name="Sakarya O."/>
            <person name="Salamov A."/>
            <person name="Schaack S."/>
            <person name="Shapiro H."/>
            <person name="Shiga Y."/>
            <person name="Skalitzky C."/>
            <person name="Smith Z."/>
            <person name="Souvorov A."/>
            <person name="Sung W."/>
            <person name="Tang Z."/>
            <person name="Tsuchiya D."/>
            <person name="Tu H."/>
            <person name="Vos H."/>
            <person name="Wang M."/>
            <person name="Wolf Y.I."/>
            <person name="Yamagata H."/>
            <person name="Yamada T."/>
            <person name="Ye Y."/>
            <person name="Shaw J.R."/>
            <person name="Andrews J."/>
            <person name="Crease T.J."/>
            <person name="Tang H."/>
            <person name="Lucas S.M."/>
            <person name="Robertson H.M."/>
            <person name="Bork P."/>
            <person name="Koonin E.V."/>
            <person name="Zdobnov E.M."/>
            <person name="Grigoriev I.V."/>
            <person name="Lynch M."/>
            <person name="Boore J.L."/>
        </authorList>
    </citation>
    <scope>NUCLEOTIDE SEQUENCE [LARGE SCALE GENOMIC DNA]</scope>
</reference>
<accession>E9G0Y4</accession>
<evidence type="ECO:0000259" key="1">
    <source>
        <dbReference type="SMART" id="SM00198"/>
    </source>
</evidence>
<dbReference type="PRINTS" id="PR00838">
    <property type="entry name" value="V5ALLERGEN"/>
</dbReference>
<dbReference type="EMBL" id="GL732528">
    <property type="protein sequence ID" value="EFX86985.1"/>
    <property type="molecule type" value="Genomic_DNA"/>
</dbReference>
<name>E9G0Y4_DAPPU</name>
<dbReference type="PANTHER" id="PTHR10334">
    <property type="entry name" value="CYSTEINE-RICH SECRETORY PROTEIN-RELATED"/>
    <property type="match status" value="1"/>
</dbReference>
<dbReference type="FunCoup" id="E9G0Y4">
    <property type="interactions" value="166"/>
</dbReference>
<dbReference type="Gene3D" id="3.40.33.10">
    <property type="entry name" value="CAP"/>
    <property type="match status" value="2"/>
</dbReference>
<evidence type="ECO:0000313" key="3">
    <source>
        <dbReference type="Proteomes" id="UP000000305"/>
    </source>
</evidence>
<dbReference type="eggNOG" id="KOG3017">
    <property type="taxonomic scope" value="Eukaryota"/>
</dbReference>
<gene>
    <name evidence="2" type="ORF">DAPPUDRAFT_312470</name>
</gene>
<dbReference type="CDD" id="cd05380">
    <property type="entry name" value="CAP_euk"/>
    <property type="match status" value="1"/>
</dbReference>
<proteinExistence type="predicted"/>
<protein>
    <recommendedName>
        <fullName evidence="1">SCP domain-containing protein</fullName>
    </recommendedName>
</protein>
<feature type="domain" description="SCP" evidence="1">
    <location>
        <begin position="204"/>
        <end position="372"/>
    </location>
</feature>
<dbReference type="PROSITE" id="PS01009">
    <property type="entry name" value="CRISP_1"/>
    <property type="match status" value="1"/>
</dbReference>
<dbReference type="PRINTS" id="PR00837">
    <property type="entry name" value="V5TPXLIKE"/>
</dbReference>